<organism evidence="2 4">
    <name type="scientific">Pseudomonas simiae</name>
    <dbReference type="NCBI Taxonomy" id="321846"/>
    <lineage>
        <taxon>Bacteria</taxon>
        <taxon>Pseudomonadati</taxon>
        <taxon>Pseudomonadota</taxon>
        <taxon>Gammaproteobacteria</taxon>
        <taxon>Pseudomonadales</taxon>
        <taxon>Pseudomonadaceae</taxon>
        <taxon>Pseudomonas</taxon>
    </lineage>
</organism>
<feature type="signal peptide" evidence="1">
    <location>
        <begin position="1"/>
        <end position="25"/>
    </location>
</feature>
<dbReference type="Proteomes" id="UP000027308">
    <property type="component" value="Chromosome"/>
</dbReference>
<protein>
    <submittedName>
        <fullName evidence="2">Uncharacterized protein</fullName>
    </submittedName>
</protein>
<dbReference type="OrthoDB" id="8997932at2"/>
<keyword evidence="1" id="KW-0732">Signal</keyword>
<evidence type="ECO:0000256" key="1">
    <source>
        <dbReference type="SAM" id="SignalP"/>
    </source>
</evidence>
<evidence type="ECO:0000313" key="4">
    <source>
        <dbReference type="Proteomes" id="UP000027308"/>
    </source>
</evidence>
<evidence type="ECO:0000313" key="5">
    <source>
        <dbReference type="Proteomes" id="UP000814078"/>
    </source>
</evidence>
<proteinExistence type="predicted"/>
<feature type="chain" id="PRO_5044563972" evidence="1">
    <location>
        <begin position="26"/>
        <end position="180"/>
    </location>
</feature>
<dbReference type="eggNOG" id="ENOG503345E">
    <property type="taxonomic scope" value="Bacteria"/>
</dbReference>
<dbReference type="AlphaFoldDB" id="A0A1N7U216"/>
<evidence type="ECO:0000313" key="3">
    <source>
        <dbReference type="EMBL" id="MCF5319019.1"/>
    </source>
</evidence>
<gene>
    <name evidence="3" type="ORF">GIW13_12020</name>
    <name evidence="2" type="ORF">PS417_14360</name>
</gene>
<accession>A0A1N7U216</accession>
<dbReference type="RefSeq" id="WP_010210259.1">
    <property type="nucleotide sequence ID" value="NZ_CP005975.1"/>
</dbReference>
<reference evidence="3 5" key="2">
    <citation type="submission" date="2019-11" db="EMBL/GenBank/DDBJ databases">
        <title>Epiphytic Pseudomonas syringae from cherry orchards.</title>
        <authorList>
            <person name="Hulin M.T."/>
        </authorList>
    </citation>
    <scope>NUCLEOTIDE SEQUENCE [LARGE SCALE GENOMIC DNA]</scope>
    <source>
        <strain evidence="3 5">PA-5-11C</strain>
    </source>
</reference>
<sequence>MGIKVATLKGICLLTMAATGFDALAGTSEQRYLCKAQETLLFGCDSGPKMISICASQGFSATTGYVQYRFGTPGKIELTYPETPSPPKGHFWLSSTSYSGGGEAHLRFTNHGVTYAVFDRMVRTNFTPGEPNDPEMSEGIVVRPQGKKATRRLCTSSEGGIRQQAYTTLEREDFDDNLVP</sequence>
<reference evidence="2 4" key="1">
    <citation type="submission" date="2014-05" db="EMBL/GenBank/DDBJ databases">
        <title>Pseudomonas simiae WCS417.</title>
        <authorList>
            <person name="Berendsen R.L."/>
        </authorList>
    </citation>
    <scope>NUCLEOTIDE SEQUENCE [LARGE SCALE GENOMIC DNA]</scope>
    <source>
        <strain evidence="2 4">WCS417</strain>
    </source>
</reference>
<dbReference type="Proteomes" id="UP000814078">
    <property type="component" value="Unassembled WGS sequence"/>
</dbReference>
<keyword evidence="5" id="KW-1185">Reference proteome</keyword>
<dbReference type="EMBL" id="CP007637">
    <property type="protein sequence ID" value="AIB36747.1"/>
    <property type="molecule type" value="Genomic_DNA"/>
</dbReference>
<name>A0A1N7U216_9PSED</name>
<dbReference type="EMBL" id="WKCM01000017">
    <property type="protein sequence ID" value="MCF5319019.1"/>
    <property type="molecule type" value="Genomic_DNA"/>
</dbReference>
<dbReference type="GeneID" id="45626182"/>
<evidence type="ECO:0000313" key="2">
    <source>
        <dbReference type="EMBL" id="AIB36747.1"/>
    </source>
</evidence>